<dbReference type="AlphaFoldDB" id="A0AAV1ZC73"/>
<keyword evidence="2" id="KW-1185">Reference proteome</keyword>
<accession>A0AAV1ZC73</accession>
<evidence type="ECO:0000313" key="2">
    <source>
        <dbReference type="Proteomes" id="UP001497382"/>
    </source>
</evidence>
<dbReference type="Proteomes" id="UP001497382">
    <property type="component" value="Unassembled WGS sequence"/>
</dbReference>
<gene>
    <name evidence="1" type="ORF">LARSCL_LOCUS4677</name>
</gene>
<proteinExistence type="predicted"/>
<organism evidence="1 2">
    <name type="scientific">Larinioides sclopetarius</name>
    <dbReference type="NCBI Taxonomy" id="280406"/>
    <lineage>
        <taxon>Eukaryota</taxon>
        <taxon>Metazoa</taxon>
        <taxon>Ecdysozoa</taxon>
        <taxon>Arthropoda</taxon>
        <taxon>Chelicerata</taxon>
        <taxon>Arachnida</taxon>
        <taxon>Araneae</taxon>
        <taxon>Araneomorphae</taxon>
        <taxon>Entelegynae</taxon>
        <taxon>Araneoidea</taxon>
        <taxon>Araneidae</taxon>
        <taxon>Larinioides</taxon>
    </lineage>
</organism>
<name>A0AAV1ZC73_9ARAC</name>
<feature type="non-terminal residue" evidence="1">
    <location>
        <position position="1"/>
    </location>
</feature>
<comment type="caution">
    <text evidence="1">The sequence shown here is derived from an EMBL/GenBank/DDBJ whole genome shotgun (WGS) entry which is preliminary data.</text>
</comment>
<sequence>IAGAHRLSPYLIQASDLKSGGLLYSPFWRDLQEQYQMSSINRKTRRETIEIKREREIL</sequence>
<evidence type="ECO:0000313" key="1">
    <source>
        <dbReference type="EMBL" id="CAL1269341.1"/>
    </source>
</evidence>
<dbReference type="EMBL" id="CAXIEN010000040">
    <property type="protein sequence ID" value="CAL1269341.1"/>
    <property type="molecule type" value="Genomic_DNA"/>
</dbReference>
<reference evidence="1 2" key="1">
    <citation type="submission" date="2024-04" db="EMBL/GenBank/DDBJ databases">
        <authorList>
            <person name="Rising A."/>
            <person name="Reimegard J."/>
            <person name="Sonavane S."/>
            <person name="Akerstrom W."/>
            <person name="Nylinder S."/>
            <person name="Hedman E."/>
            <person name="Kallberg Y."/>
        </authorList>
    </citation>
    <scope>NUCLEOTIDE SEQUENCE [LARGE SCALE GENOMIC DNA]</scope>
</reference>
<protein>
    <submittedName>
        <fullName evidence="1">Uncharacterized protein</fullName>
    </submittedName>
</protein>